<feature type="compositionally biased region" description="Basic and acidic residues" evidence="1">
    <location>
        <begin position="346"/>
        <end position="357"/>
    </location>
</feature>
<keyword evidence="3" id="KW-1185">Reference proteome</keyword>
<evidence type="ECO:0000313" key="3">
    <source>
        <dbReference type="Proteomes" id="UP001303222"/>
    </source>
</evidence>
<feature type="compositionally biased region" description="Polar residues" evidence="1">
    <location>
        <begin position="561"/>
        <end position="574"/>
    </location>
</feature>
<dbReference type="AlphaFoldDB" id="A0AAN6NPC1"/>
<reference evidence="2" key="1">
    <citation type="journal article" date="2023" name="Mol. Phylogenet. Evol.">
        <title>Genome-scale phylogeny and comparative genomics of the fungal order Sordariales.</title>
        <authorList>
            <person name="Hensen N."/>
            <person name="Bonometti L."/>
            <person name="Westerberg I."/>
            <person name="Brannstrom I.O."/>
            <person name="Guillou S."/>
            <person name="Cros-Aarteil S."/>
            <person name="Calhoun S."/>
            <person name="Haridas S."/>
            <person name="Kuo A."/>
            <person name="Mondo S."/>
            <person name="Pangilinan J."/>
            <person name="Riley R."/>
            <person name="LaButti K."/>
            <person name="Andreopoulos B."/>
            <person name="Lipzen A."/>
            <person name="Chen C."/>
            <person name="Yan M."/>
            <person name="Daum C."/>
            <person name="Ng V."/>
            <person name="Clum A."/>
            <person name="Steindorff A."/>
            <person name="Ohm R.A."/>
            <person name="Martin F."/>
            <person name="Silar P."/>
            <person name="Natvig D.O."/>
            <person name="Lalanne C."/>
            <person name="Gautier V."/>
            <person name="Ament-Velasquez S.L."/>
            <person name="Kruys A."/>
            <person name="Hutchinson M.I."/>
            <person name="Powell A.J."/>
            <person name="Barry K."/>
            <person name="Miller A.N."/>
            <person name="Grigoriev I.V."/>
            <person name="Debuchy R."/>
            <person name="Gladieux P."/>
            <person name="Hiltunen Thoren M."/>
            <person name="Johannesson H."/>
        </authorList>
    </citation>
    <scope>NUCLEOTIDE SEQUENCE</scope>
    <source>
        <strain evidence="2">CBS 626.80</strain>
    </source>
</reference>
<organism evidence="2 3">
    <name type="scientific">Pseudoneurospora amorphoporcata</name>
    <dbReference type="NCBI Taxonomy" id="241081"/>
    <lineage>
        <taxon>Eukaryota</taxon>
        <taxon>Fungi</taxon>
        <taxon>Dikarya</taxon>
        <taxon>Ascomycota</taxon>
        <taxon>Pezizomycotina</taxon>
        <taxon>Sordariomycetes</taxon>
        <taxon>Sordariomycetidae</taxon>
        <taxon>Sordariales</taxon>
        <taxon>Sordariaceae</taxon>
        <taxon>Pseudoneurospora</taxon>
    </lineage>
</organism>
<feature type="compositionally biased region" description="Polar residues" evidence="1">
    <location>
        <begin position="392"/>
        <end position="409"/>
    </location>
</feature>
<feature type="region of interest" description="Disordered" evidence="1">
    <location>
        <begin position="180"/>
        <end position="217"/>
    </location>
</feature>
<name>A0AAN6NPC1_9PEZI</name>
<feature type="region of interest" description="Disordered" evidence="1">
    <location>
        <begin position="553"/>
        <end position="574"/>
    </location>
</feature>
<dbReference type="Pfam" id="PF04749">
    <property type="entry name" value="PLAC8"/>
    <property type="match status" value="1"/>
</dbReference>
<dbReference type="EMBL" id="MU859256">
    <property type="protein sequence ID" value="KAK3948581.1"/>
    <property type="molecule type" value="Genomic_DNA"/>
</dbReference>
<accession>A0AAN6NPC1</accession>
<feature type="compositionally biased region" description="Basic and acidic residues" evidence="1">
    <location>
        <begin position="606"/>
        <end position="620"/>
    </location>
</feature>
<feature type="compositionally biased region" description="Basic and acidic residues" evidence="1">
    <location>
        <begin position="303"/>
        <end position="316"/>
    </location>
</feature>
<reference evidence="2" key="2">
    <citation type="submission" date="2023-06" db="EMBL/GenBank/DDBJ databases">
        <authorList>
            <consortium name="Lawrence Berkeley National Laboratory"/>
            <person name="Mondo S.J."/>
            <person name="Hensen N."/>
            <person name="Bonometti L."/>
            <person name="Westerberg I."/>
            <person name="Brannstrom I.O."/>
            <person name="Guillou S."/>
            <person name="Cros-Aarteil S."/>
            <person name="Calhoun S."/>
            <person name="Haridas S."/>
            <person name="Kuo A."/>
            <person name="Pangilinan J."/>
            <person name="Riley R."/>
            <person name="Labutti K."/>
            <person name="Andreopoulos B."/>
            <person name="Lipzen A."/>
            <person name="Chen C."/>
            <person name="Yanf M."/>
            <person name="Daum C."/>
            <person name="Ng V."/>
            <person name="Clum A."/>
            <person name="Steindorff A."/>
            <person name="Ohm R."/>
            <person name="Martin F."/>
            <person name="Silar P."/>
            <person name="Natvig D."/>
            <person name="Lalanne C."/>
            <person name="Gautier V."/>
            <person name="Ament-Velasquez S.L."/>
            <person name="Kruys A."/>
            <person name="Hutchinson M.I."/>
            <person name="Powell A.J."/>
            <person name="Barry K."/>
            <person name="Miller A.N."/>
            <person name="Grigoriev I.V."/>
            <person name="Debuchy R."/>
            <person name="Gladieux P."/>
            <person name="Thoren M.H."/>
            <person name="Johannesson H."/>
        </authorList>
    </citation>
    <scope>NUCLEOTIDE SEQUENCE</scope>
    <source>
        <strain evidence="2">CBS 626.80</strain>
    </source>
</reference>
<feature type="compositionally biased region" description="Polar residues" evidence="1">
    <location>
        <begin position="279"/>
        <end position="296"/>
    </location>
</feature>
<dbReference type="InterPro" id="IPR006461">
    <property type="entry name" value="PLAC_motif_containing"/>
</dbReference>
<proteinExistence type="predicted"/>
<gene>
    <name evidence="2" type="ORF">QBC32DRAFT_408518</name>
</gene>
<feature type="compositionally biased region" description="Polar residues" evidence="1">
    <location>
        <begin position="366"/>
        <end position="375"/>
    </location>
</feature>
<evidence type="ECO:0000256" key="1">
    <source>
        <dbReference type="SAM" id="MobiDB-lite"/>
    </source>
</evidence>
<feature type="region of interest" description="Disordered" evidence="1">
    <location>
        <begin position="603"/>
        <end position="647"/>
    </location>
</feature>
<feature type="region of interest" description="Disordered" evidence="1">
    <location>
        <begin position="279"/>
        <end position="464"/>
    </location>
</feature>
<protein>
    <submittedName>
        <fullName evidence="2">Uncharacterized protein</fullName>
    </submittedName>
</protein>
<sequence>MACRETSIKPENTSSRLPEIPDNDWKISLYDPGDDMDGVRAYLLPCDLFGRTRYRLNLMGQGHDPLDLTDYQEFNPTCWKFFGLCIGGLYIGSGIYTGKETTRIREKYGIKGTAGDDITMGILCQPCSLIRNDLEIRQRESMKREADLPPPRPIGENYQPIFAIKPDGYKSEPRMTTPRGILKPITSPETSSPPDGQPTLREVRFHEPGQGNAPNVAASYPTEVGYVAQSPISLGTEAGPSNACQRRREGTLTPIEEAENQAAEERKKCVILGPAMNTFQRTTSPPVMHVTTSNAPIQAPIPTRDHDRCGKRRSPDTGRLAEPVQSRESPRRACTGSTNVRGSEYQPDRLEDPDRSRKSPSKVLAGSTSGRSPESQPARFEELSRPAPNRALDSSQNAAVSTNVRSSEYQPDRLEAPRRSTESPSKALRSNVARLASASPPTSQRSLGIRLSEDRSDEPPAQFPVIEARVPSPELSRKAPNIGKACTPFHKSKFSEEFDHLSPDEMFSQIPDAAPSSSLDAPPRLPHLPGAFDTPSMPPATIPASCPNVPTQLPQLPGAFPSSSHSETSNMKSTALGQHAALRDLANQSPKVATVEEAEAVLSETIEGRVDQARVGDRSHGISQDPQLETLPPRDTSHRLNIDEQLA</sequence>
<evidence type="ECO:0000313" key="2">
    <source>
        <dbReference type="EMBL" id="KAK3948581.1"/>
    </source>
</evidence>
<feature type="compositionally biased region" description="Basic and acidic residues" evidence="1">
    <location>
        <begin position="410"/>
        <end position="421"/>
    </location>
</feature>
<feature type="compositionally biased region" description="Basic and acidic residues" evidence="1">
    <location>
        <begin position="635"/>
        <end position="647"/>
    </location>
</feature>
<dbReference type="Proteomes" id="UP001303222">
    <property type="component" value="Unassembled WGS sequence"/>
</dbReference>
<comment type="caution">
    <text evidence="2">The sequence shown here is derived from an EMBL/GenBank/DDBJ whole genome shotgun (WGS) entry which is preliminary data.</text>
</comment>